<feature type="compositionally biased region" description="Polar residues" evidence="1">
    <location>
        <begin position="530"/>
        <end position="542"/>
    </location>
</feature>
<comment type="caution">
    <text evidence="2">The sequence shown here is derived from an EMBL/GenBank/DDBJ whole genome shotgun (WGS) entry which is preliminary data.</text>
</comment>
<evidence type="ECO:0008006" key="4">
    <source>
        <dbReference type="Google" id="ProtNLM"/>
    </source>
</evidence>
<dbReference type="Proteomes" id="UP001388673">
    <property type="component" value="Unassembled WGS sequence"/>
</dbReference>
<dbReference type="KEGG" id="kne:92182375"/>
<feature type="compositionally biased region" description="Polar residues" evidence="1">
    <location>
        <begin position="400"/>
        <end position="423"/>
    </location>
</feature>
<evidence type="ECO:0000256" key="1">
    <source>
        <dbReference type="SAM" id="MobiDB-lite"/>
    </source>
</evidence>
<gene>
    <name evidence="2" type="ORF">IAR55_005117</name>
</gene>
<feature type="region of interest" description="Disordered" evidence="1">
    <location>
        <begin position="392"/>
        <end position="542"/>
    </location>
</feature>
<proteinExistence type="predicted"/>
<feature type="compositionally biased region" description="Polar residues" evidence="1">
    <location>
        <begin position="8"/>
        <end position="17"/>
    </location>
</feature>
<evidence type="ECO:0000313" key="2">
    <source>
        <dbReference type="EMBL" id="KAK8849781.1"/>
    </source>
</evidence>
<sequence length="739" mass="80522">MSPIRVMKNQSSTSSVTAGRRPNPPTLVPASSSSSKYRSNPPPGLHLGTIIHDSLPFSSETHSPDPLALSESETEPEIDIGRPGPSSYLSAGRTHVEPTAGPSSRPIMTAHGDVTGAVVTGNGAPTDAKGKGKAVERRVLPARIRRTAGGGAEGMRDVEEMVVDWLERWGEPSPTPPDNLPIHLTCIPLNLVSPPTTQADTRNQASTPAITLTPSRHKAERIDVDGENKLSKEERIETPSWVMVRPGEDDEEEAKEELEVLGYGKGVKGKGLTSPVKRLRRAAIGEELLEDTSDAYYHLLHRKYEVFERRQRIREKEKLQFERYKMRSRIDLLRNMSKFSWASTVGTILSRCPDEWIKGREKIKEVGVDWLRDRLVREGEEVMKRYEELLPAEQKKHKQTQSAQSGIESRLSTPSRASASMSLTPPPAILPARVAALRDTSTSSTKRKRRSSGAASGGQVEVDSPNQKTKAVDSSRASPSAPAKEPKTYGKGRSISKHKDDGVDGEREEESAMQENADQSSHRRGRSRPARSSQPSILPASNTKPATLISSAQPNSQPVSQSKSIPIPTRPLVIVETVEPRPALIPPVASTGVPCLIEAATRRELVQGESVISKQRSEISRIGKLIVREKTRASRRLEEVHPFGLPVPSVVESKSEFTLSDEEDFWPIIAGREENANRERRASLLRTGSATFGSIATSLPSVSVSGGNGVARPAPVSAAMTLTPEEVAEIEGVEEAVVL</sequence>
<name>A0AAW0YK15_9TREE</name>
<evidence type="ECO:0000313" key="3">
    <source>
        <dbReference type="Proteomes" id="UP001388673"/>
    </source>
</evidence>
<reference evidence="2 3" key="1">
    <citation type="journal article" date="2024" name="bioRxiv">
        <title>Comparative genomics of Cryptococcus and Kwoniella reveals pathogenesis evolution and contrasting karyotype dynamics via intercentromeric recombination or chromosome fusion.</title>
        <authorList>
            <person name="Coelho M.A."/>
            <person name="David-Palma M."/>
            <person name="Shea T."/>
            <person name="Bowers K."/>
            <person name="McGinley-Smith S."/>
            <person name="Mohammad A.W."/>
            <person name="Gnirke A."/>
            <person name="Yurkov A.M."/>
            <person name="Nowrousian M."/>
            <person name="Sun S."/>
            <person name="Cuomo C.A."/>
            <person name="Heitman J."/>
        </authorList>
    </citation>
    <scope>NUCLEOTIDE SEQUENCE [LARGE SCALE GENOMIC DNA]</scope>
    <source>
        <strain evidence="2 3">CBS 13917</strain>
    </source>
</reference>
<feature type="region of interest" description="Disordered" evidence="1">
    <location>
        <begin position="1"/>
        <end position="107"/>
    </location>
</feature>
<dbReference type="RefSeq" id="XP_066801669.1">
    <property type="nucleotide sequence ID" value="XM_066948210.1"/>
</dbReference>
<dbReference type="GeneID" id="92182375"/>
<dbReference type="AlphaFoldDB" id="A0AAW0YK15"/>
<organism evidence="2 3">
    <name type="scientific">Kwoniella newhampshirensis</name>
    <dbReference type="NCBI Taxonomy" id="1651941"/>
    <lineage>
        <taxon>Eukaryota</taxon>
        <taxon>Fungi</taxon>
        <taxon>Dikarya</taxon>
        <taxon>Basidiomycota</taxon>
        <taxon>Agaricomycotina</taxon>
        <taxon>Tremellomycetes</taxon>
        <taxon>Tremellales</taxon>
        <taxon>Cryptococcaceae</taxon>
        <taxon>Kwoniella</taxon>
    </lineage>
</organism>
<dbReference type="EMBL" id="JBCAWK010000009">
    <property type="protein sequence ID" value="KAK8849781.1"/>
    <property type="molecule type" value="Genomic_DNA"/>
</dbReference>
<accession>A0AAW0YK15</accession>
<keyword evidence="3" id="KW-1185">Reference proteome</keyword>
<protein>
    <recommendedName>
        <fullName evidence="4">Something about silencing protein 4 domain-containing protein</fullName>
    </recommendedName>
</protein>